<keyword evidence="1" id="KW-0812">Transmembrane</keyword>
<name>A0A2V5LXC7_9MICC</name>
<dbReference type="EMBL" id="QJVD01000005">
    <property type="protein sequence ID" value="PYI68417.1"/>
    <property type="molecule type" value="Genomic_DNA"/>
</dbReference>
<keyword evidence="3" id="KW-1185">Reference proteome</keyword>
<evidence type="ECO:0000256" key="1">
    <source>
        <dbReference type="SAM" id="Phobius"/>
    </source>
</evidence>
<keyword evidence="1" id="KW-0472">Membrane</keyword>
<gene>
    <name evidence="2" type="ORF">CVV68_06290</name>
</gene>
<keyword evidence="1" id="KW-1133">Transmembrane helix</keyword>
<dbReference type="InterPro" id="IPR025339">
    <property type="entry name" value="DUF4245"/>
</dbReference>
<comment type="caution">
    <text evidence="2">The sequence shown here is derived from an EMBL/GenBank/DDBJ whole genome shotgun (WGS) entry which is preliminary data.</text>
</comment>
<dbReference type="Pfam" id="PF14030">
    <property type="entry name" value="DUF4245"/>
    <property type="match status" value="1"/>
</dbReference>
<dbReference type="Proteomes" id="UP000247832">
    <property type="component" value="Unassembled WGS sequence"/>
</dbReference>
<evidence type="ECO:0000313" key="2">
    <source>
        <dbReference type="EMBL" id="PYI68417.1"/>
    </source>
</evidence>
<dbReference type="AlphaFoldDB" id="A0A2V5LXC7"/>
<dbReference type="OrthoDB" id="4801970at2"/>
<evidence type="ECO:0000313" key="3">
    <source>
        <dbReference type="Proteomes" id="UP000247832"/>
    </source>
</evidence>
<reference evidence="2 3" key="1">
    <citation type="submission" date="2018-05" db="EMBL/GenBank/DDBJ databases">
        <title>Genetic diversity of glacier-inhabiting Cryobacterium bacteria in China and description of Cryobacterium mengkeensis sp. nov. and Arthrobacter glacialis sp. nov.</title>
        <authorList>
            <person name="Liu Q."/>
            <person name="Xin Y.-H."/>
        </authorList>
    </citation>
    <scope>NUCLEOTIDE SEQUENCE [LARGE SCALE GENOMIC DNA]</scope>
    <source>
        <strain evidence="2 3">LI2</strain>
    </source>
</reference>
<proteinExistence type="predicted"/>
<dbReference type="RefSeq" id="WP_110500159.1">
    <property type="nucleotide sequence ID" value="NZ_QJVD01000005.1"/>
</dbReference>
<feature type="transmembrane region" description="Helical" evidence="1">
    <location>
        <begin position="26"/>
        <end position="46"/>
    </location>
</feature>
<sequence>MSESPQNTPVKPVIAAAAAKRANASVIGMLLAMLATLAIVLTIVWLNPQRTAETYRQPVDVAAISANAAGTAGFTPAAPKLPAGWYANYARWNGAGADGVAFWDVGFVTSANTFIALKQSANANPSWIATQAEDAPVTGTRNIAGHDWELRDKPKGDRSLVLKDGATTIVLTGQAEFKEFDALAAAATAATGAKASPSTTAAKGTK</sequence>
<organism evidence="2 3">
    <name type="scientific">Arthrobacter livingstonensis</name>
    <dbReference type="NCBI Taxonomy" id="670078"/>
    <lineage>
        <taxon>Bacteria</taxon>
        <taxon>Bacillati</taxon>
        <taxon>Actinomycetota</taxon>
        <taxon>Actinomycetes</taxon>
        <taxon>Micrococcales</taxon>
        <taxon>Micrococcaceae</taxon>
        <taxon>Arthrobacter</taxon>
    </lineage>
</organism>
<protein>
    <submittedName>
        <fullName evidence="2">DUF4245 domain-containing protein</fullName>
    </submittedName>
</protein>
<accession>A0A2V5LXC7</accession>